<evidence type="ECO:0000256" key="1">
    <source>
        <dbReference type="ARBA" id="ARBA00023125"/>
    </source>
</evidence>
<name>A0ABM9B3W6_9BACT</name>
<comment type="caution">
    <text evidence="4">The sequence shown here is derived from an EMBL/GenBank/DDBJ whole genome shotgun (WGS) entry which is preliminary data.</text>
</comment>
<dbReference type="InterPro" id="IPR001647">
    <property type="entry name" value="HTH_TetR"/>
</dbReference>
<accession>A0ABM9B3W6</accession>
<dbReference type="Pfam" id="PF00440">
    <property type="entry name" value="TetR_N"/>
    <property type="match status" value="1"/>
</dbReference>
<keyword evidence="5" id="KW-1185">Reference proteome</keyword>
<dbReference type="Gene3D" id="1.10.357.10">
    <property type="entry name" value="Tetracycline Repressor, domain 2"/>
    <property type="match status" value="1"/>
</dbReference>
<organism evidence="4 5">
    <name type="scientific">Neolewinella maritima</name>
    <dbReference type="NCBI Taxonomy" id="1383882"/>
    <lineage>
        <taxon>Bacteria</taxon>
        <taxon>Pseudomonadati</taxon>
        <taxon>Bacteroidota</taxon>
        <taxon>Saprospiria</taxon>
        <taxon>Saprospirales</taxon>
        <taxon>Lewinellaceae</taxon>
        <taxon>Neolewinella</taxon>
    </lineage>
</organism>
<dbReference type="PRINTS" id="PR00455">
    <property type="entry name" value="HTHTETR"/>
</dbReference>
<evidence type="ECO:0000256" key="2">
    <source>
        <dbReference type="PROSITE-ProRule" id="PRU00335"/>
    </source>
</evidence>
<evidence type="ECO:0000259" key="3">
    <source>
        <dbReference type="PROSITE" id="PS50977"/>
    </source>
</evidence>
<gene>
    <name evidence="4" type="ORF">LEM8419_02843</name>
</gene>
<feature type="domain" description="HTH tetR-type" evidence="3">
    <location>
        <begin position="24"/>
        <end position="84"/>
    </location>
</feature>
<protein>
    <recommendedName>
        <fullName evidence="3">HTH tetR-type domain-containing protein</fullName>
    </recommendedName>
</protein>
<dbReference type="EMBL" id="CAKLPZ010000003">
    <property type="protein sequence ID" value="CAH1001929.1"/>
    <property type="molecule type" value="Genomic_DNA"/>
</dbReference>
<dbReference type="SUPFAM" id="SSF46689">
    <property type="entry name" value="Homeodomain-like"/>
    <property type="match status" value="1"/>
</dbReference>
<dbReference type="PROSITE" id="PS50977">
    <property type="entry name" value="HTH_TETR_2"/>
    <property type="match status" value="1"/>
</dbReference>
<dbReference type="Proteomes" id="UP000837803">
    <property type="component" value="Unassembled WGS sequence"/>
</dbReference>
<proteinExistence type="predicted"/>
<sequence>MERLLNKLHITISDTVFLKNPETSDLGRRIITGSIDLLDALGLEQFTFRKLAQHIGSTEASVYRYFENKHKLLLYLVMWYWGWMEYRLVFRLANVEAAEDRLRRAIELLTQQVSEDSSYSHINEVKLSRIVVAESLKAYLTRDVDEDNQNGAFAYYKQLVVRVGEIIAELNPDYPYPHMLVTTIVEGGHVQRHFAEHLPRLTDLREGEDSIVRFYTDLAFKTIC</sequence>
<dbReference type="InterPro" id="IPR009057">
    <property type="entry name" value="Homeodomain-like_sf"/>
</dbReference>
<dbReference type="RefSeq" id="WP_238751787.1">
    <property type="nucleotide sequence ID" value="NZ_CAKLPZ010000003.1"/>
</dbReference>
<evidence type="ECO:0000313" key="5">
    <source>
        <dbReference type="Proteomes" id="UP000837803"/>
    </source>
</evidence>
<reference evidence="4" key="1">
    <citation type="submission" date="2021-12" db="EMBL/GenBank/DDBJ databases">
        <authorList>
            <person name="Rodrigo-Torres L."/>
            <person name="Arahal R. D."/>
            <person name="Lucena T."/>
        </authorList>
    </citation>
    <scope>NUCLEOTIDE SEQUENCE</scope>
    <source>
        <strain evidence="4">CECT 8419</strain>
    </source>
</reference>
<keyword evidence="1 2" id="KW-0238">DNA-binding</keyword>
<feature type="DNA-binding region" description="H-T-H motif" evidence="2">
    <location>
        <begin position="47"/>
        <end position="66"/>
    </location>
</feature>
<evidence type="ECO:0000313" key="4">
    <source>
        <dbReference type="EMBL" id="CAH1001929.1"/>
    </source>
</evidence>